<dbReference type="Proteomes" id="UP000548476">
    <property type="component" value="Unassembled WGS sequence"/>
</dbReference>
<dbReference type="RefSeq" id="WP_184791611.1">
    <property type="nucleotide sequence ID" value="NZ_BONT01000060.1"/>
</dbReference>
<comment type="caution">
    <text evidence="2">The sequence shown here is derived from an EMBL/GenBank/DDBJ whole genome shotgun (WGS) entry which is preliminary data.</text>
</comment>
<dbReference type="SUPFAM" id="SSF88697">
    <property type="entry name" value="PUA domain-like"/>
    <property type="match status" value="1"/>
</dbReference>
<evidence type="ECO:0000259" key="1">
    <source>
        <dbReference type="SMART" id="SM01022"/>
    </source>
</evidence>
<dbReference type="PANTHER" id="PTHR39203">
    <property type="entry name" value="CYTOPLASMIC PROTEIN-RELATED"/>
    <property type="match status" value="1"/>
</dbReference>
<organism evidence="2 3">
    <name type="scientific">Phytomonospora endophytica</name>
    <dbReference type="NCBI Taxonomy" id="714109"/>
    <lineage>
        <taxon>Bacteria</taxon>
        <taxon>Bacillati</taxon>
        <taxon>Actinomycetota</taxon>
        <taxon>Actinomycetes</taxon>
        <taxon>Micromonosporales</taxon>
        <taxon>Micromonosporaceae</taxon>
        <taxon>Phytomonospora</taxon>
    </lineage>
</organism>
<keyword evidence="3" id="KW-1185">Reference proteome</keyword>
<feature type="domain" description="ASCH" evidence="1">
    <location>
        <begin position="11"/>
        <end position="129"/>
    </location>
</feature>
<dbReference type="PANTHER" id="PTHR39203:SF1">
    <property type="entry name" value="CYTOPLASMIC PROTEIN"/>
    <property type="match status" value="1"/>
</dbReference>
<dbReference type="InterPro" id="IPR009326">
    <property type="entry name" value="DUF984"/>
</dbReference>
<reference evidence="2 3" key="1">
    <citation type="submission" date="2020-08" db="EMBL/GenBank/DDBJ databases">
        <title>Genomic Encyclopedia of Type Strains, Phase IV (KMG-IV): sequencing the most valuable type-strain genomes for metagenomic binning, comparative biology and taxonomic classification.</title>
        <authorList>
            <person name="Goeker M."/>
        </authorList>
    </citation>
    <scope>NUCLEOTIDE SEQUENCE [LARGE SCALE GENOMIC DNA]</scope>
    <source>
        <strain evidence="2 3">YIM 65646</strain>
    </source>
</reference>
<name>A0A841FRW6_9ACTN</name>
<dbReference type="EMBL" id="JACHGT010000018">
    <property type="protein sequence ID" value="MBB6038796.1"/>
    <property type="molecule type" value="Genomic_DNA"/>
</dbReference>
<protein>
    <submittedName>
        <fullName evidence="2">Uncharacterized protein YhfF</fullName>
    </submittedName>
</protein>
<dbReference type="InterPro" id="IPR007374">
    <property type="entry name" value="ASCH_domain"/>
</dbReference>
<dbReference type="Pfam" id="PF04266">
    <property type="entry name" value="ASCH"/>
    <property type="match status" value="1"/>
</dbReference>
<evidence type="ECO:0000313" key="2">
    <source>
        <dbReference type="EMBL" id="MBB6038796.1"/>
    </source>
</evidence>
<dbReference type="SMART" id="SM01022">
    <property type="entry name" value="ASCH"/>
    <property type="match status" value="1"/>
</dbReference>
<dbReference type="InterPro" id="IPR015947">
    <property type="entry name" value="PUA-like_sf"/>
</dbReference>
<sequence length="130" mass="14297">MWPRVDGLRGLELGTPGEMRRWLTDLVLSGETATAGLLAEYADEGEELEHLGERLALIDDDGTHAATVEITGVTVVPFAEVSFAFARDEGEGHTSIEHWRETHAEFWAAEGTRVDDGTEIACLRFTVLPM</sequence>
<gene>
    <name evidence="2" type="ORF">HNR73_006682</name>
</gene>
<dbReference type="Gene3D" id="3.10.400.10">
    <property type="entry name" value="Sulfate adenylyltransferase"/>
    <property type="match status" value="1"/>
</dbReference>
<dbReference type="AlphaFoldDB" id="A0A841FRW6"/>
<accession>A0A841FRW6</accession>
<proteinExistence type="predicted"/>
<evidence type="ECO:0000313" key="3">
    <source>
        <dbReference type="Proteomes" id="UP000548476"/>
    </source>
</evidence>